<dbReference type="InterPro" id="IPR013166">
    <property type="entry name" value="Citrate_lyase_ligase_C"/>
</dbReference>
<dbReference type="PANTHER" id="PTHR40599:SF1">
    <property type="entry name" value="[CITRATE [PRO-3S]-LYASE] LIGASE"/>
    <property type="match status" value="1"/>
</dbReference>
<dbReference type="InterPro" id="IPR014729">
    <property type="entry name" value="Rossmann-like_a/b/a_fold"/>
</dbReference>
<name>A0A3R5Y8F4_9BACT</name>
<protein>
    <recommendedName>
        <fullName evidence="3">Citrate lyase ligase C-terminal domain-containing protein</fullName>
    </recommendedName>
</protein>
<evidence type="ECO:0000256" key="2">
    <source>
        <dbReference type="ARBA" id="ARBA00022840"/>
    </source>
</evidence>
<dbReference type="GO" id="GO:0005524">
    <property type="term" value="F:ATP binding"/>
    <property type="evidence" value="ECO:0007669"/>
    <property type="project" value="UniProtKB-KW"/>
</dbReference>
<dbReference type="SMART" id="SM00764">
    <property type="entry name" value="Citrate_ly_lig"/>
    <property type="match status" value="1"/>
</dbReference>
<gene>
    <name evidence="4" type="ORF">EP073_12480</name>
</gene>
<reference evidence="4 5" key="1">
    <citation type="submission" date="2019-01" db="EMBL/GenBank/DDBJ databases">
        <title>Geovibrio thiophilus DSM 11263, complete genome.</title>
        <authorList>
            <person name="Spring S."/>
            <person name="Bunk B."/>
            <person name="Sproer C."/>
        </authorList>
    </citation>
    <scope>NUCLEOTIDE SEQUENCE [LARGE SCALE GENOMIC DNA]</scope>
    <source>
        <strain evidence="4 5">DSM 11263</strain>
    </source>
</reference>
<dbReference type="RefSeq" id="WP_128467495.1">
    <property type="nucleotide sequence ID" value="NZ_CP035108.1"/>
</dbReference>
<proteinExistence type="predicted"/>
<dbReference type="PANTHER" id="PTHR40599">
    <property type="entry name" value="[CITRATE [PRO-3S]-LYASE] LIGASE"/>
    <property type="match status" value="1"/>
</dbReference>
<organism evidence="4 5">
    <name type="scientific">Geovibrio thiophilus</name>
    <dbReference type="NCBI Taxonomy" id="139438"/>
    <lineage>
        <taxon>Bacteria</taxon>
        <taxon>Pseudomonadati</taxon>
        <taxon>Deferribacterota</taxon>
        <taxon>Deferribacteres</taxon>
        <taxon>Deferribacterales</taxon>
        <taxon>Geovibrionaceae</taxon>
        <taxon>Geovibrio</taxon>
    </lineage>
</organism>
<dbReference type="InterPro" id="IPR005216">
    <property type="entry name" value="Citrate_lyase_ligase"/>
</dbReference>
<dbReference type="Gene3D" id="3.40.50.620">
    <property type="entry name" value="HUPs"/>
    <property type="match status" value="1"/>
</dbReference>
<evidence type="ECO:0000259" key="3">
    <source>
        <dbReference type="SMART" id="SM00764"/>
    </source>
</evidence>
<dbReference type="KEGG" id="gtl:EP073_12480"/>
<evidence type="ECO:0000313" key="4">
    <source>
        <dbReference type="EMBL" id="QAR34190.1"/>
    </source>
</evidence>
<sequence length="569" mass="66046">MNEREMVEFYYNTVQDKQACFGFSLKRLMLALSGNRKKFVCLEDNRYLRKILNMLGLPAKSMKKGIEDAKYFFLLYQVMQKLAKKGVPCYFFGRTDSLDKEYYSDSAQERREKHLDFPTMSEDYDKYEKHFKEILGEKASKEYVDALKAITQVIKRGSLFGHEDMQSELVNIINGRRVVVDAVNNGEKTIHVYGRCGAFGYAVDDRNTVPSLLQRKLNQCSKPIKVINHGLWGADDNLILNNLIIESETYGERDIVVFYERAPLKEEVALLEKLGMYYFDCTKPFHDDERSRWCIYDYAGHMNAEGYDISTNYIFDMLEKTGYQAKDAPSDVLDIRHDFISDYLNEHTSGEFQRNLQMYVDGIKADFPLTENEKTIGSIVMNCNPFTLGHRYLIEYASKKVHRLYVFVLQEDRSFFKFDDRIVLVRKGTADLKNVLVIPSGEFMISALTFPEYFMKDYKKSIDFDATKDLHTFGNYIAKGLGIKIRFAGEEPIDVVTAEYNRSMQLLLPEMGVEFHEIPRKTVDGEQVVSASKVRALMAENKWEEIKNYVPETTYLFLVEKFKNKGVSL</sequence>
<feature type="domain" description="Citrate lyase ligase C-terminal" evidence="3">
    <location>
        <begin position="376"/>
        <end position="558"/>
    </location>
</feature>
<dbReference type="EMBL" id="CP035108">
    <property type="protein sequence ID" value="QAR34190.1"/>
    <property type="molecule type" value="Genomic_DNA"/>
</dbReference>
<dbReference type="SUPFAM" id="SSF52374">
    <property type="entry name" value="Nucleotidylyl transferase"/>
    <property type="match status" value="1"/>
</dbReference>
<dbReference type="Proteomes" id="UP000287502">
    <property type="component" value="Chromosome"/>
</dbReference>
<accession>A0A3R5Y8F4</accession>
<dbReference type="OrthoDB" id="9779753at2"/>
<dbReference type="AlphaFoldDB" id="A0A3R5Y8F4"/>
<evidence type="ECO:0000313" key="5">
    <source>
        <dbReference type="Proteomes" id="UP000287502"/>
    </source>
</evidence>
<keyword evidence="2" id="KW-0067">ATP-binding</keyword>
<keyword evidence="1" id="KW-0547">Nucleotide-binding</keyword>
<evidence type="ECO:0000256" key="1">
    <source>
        <dbReference type="ARBA" id="ARBA00022741"/>
    </source>
</evidence>
<dbReference type="GO" id="GO:0008771">
    <property type="term" value="F:[citrate (pro-3S)-lyase] ligase activity"/>
    <property type="evidence" value="ECO:0007669"/>
    <property type="project" value="InterPro"/>
</dbReference>
<keyword evidence="5" id="KW-1185">Reference proteome</keyword>
<dbReference type="Pfam" id="PF08218">
    <property type="entry name" value="Citrate_ly_lig"/>
    <property type="match status" value="1"/>
</dbReference>